<organism evidence="1 2">
    <name type="scientific">Candidatus Collierbacteria bacterium GW2011_GWA2_46_26</name>
    <dbReference type="NCBI Taxonomy" id="1618381"/>
    <lineage>
        <taxon>Bacteria</taxon>
        <taxon>Candidatus Collieribacteriota</taxon>
    </lineage>
</organism>
<reference evidence="1 2" key="1">
    <citation type="journal article" date="2015" name="Nature">
        <title>rRNA introns, odd ribosomes, and small enigmatic genomes across a large radiation of phyla.</title>
        <authorList>
            <person name="Brown C.T."/>
            <person name="Hug L.A."/>
            <person name="Thomas B.C."/>
            <person name="Sharon I."/>
            <person name="Castelle C.J."/>
            <person name="Singh A."/>
            <person name="Wilkins M.J."/>
            <person name="Williams K.H."/>
            <person name="Banfield J.F."/>
        </authorList>
    </citation>
    <scope>NUCLEOTIDE SEQUENCE [LARGE SCALE GENOMIC DNA]</scope>
</reference>
<protein>
    <submittedName>
        <fullName evidence="1">Uncharacterized protein</fullName>
    </submittedName>
</protein>
<dbReference type="EMBL" id="LCMI01000007">
    <property type="protein sequence ID" value="KKU32814.1"/>
    <property type="molecule type" value="Genomic_DNA"/>
</dbReference>
<gene>
    <name evidence="1" type="ORF">UX47_C0007G0058</name>
</gene>
<evidence type="ECO:0000313" key="1">
    <source>
        <dbReference type="EMBL" id="KKU32814.1"/>
    </source>
</evidence>
<comment type="caution">
    <text evidence="1">The sequence shown here is derived from an EMBL/GenBank/DDBJ whole genome shotgun (WGS) entry which is preliminary data.</text>
</comment>
<name>A0A0G1PJ29_9BACT</name>
<sequence length="175" mass="21063">MYTPRNPFTPGHLESFTPSQYLARYLYFYQWDNQNSVGHPDTCWRNYHQTLMRSGLCCFGQLKRRLDESLMMLSGIQTGFWEEPKGIHNWLPFAWKRLEELDEGYDHSALWTKTAIERDVEFFQWHRELRPDNLPLFSFQSFKTACRKYGYQPDLELVASCFVLNLNTLRQDWEE</sequence>
<proteinExistence type="predicted"/>
<dbReference type="AlphaFoldDB" id="A0A0G1PJ29"/>
<evidence type="ECO:0000313" key="2">
    <source>
        <dbReference type="Proteomes" id="UP000034794"/>
    </source>
</evidence>
<dbReference type="Proteomes" id="UP000034794">
    <property type="component" value="Unassembled WGS sequence"/>
</dbReference>
<accession>A0A0G1PJ29</accession>